<dbReference type="EMBL" id="HACG01018723">
    <property type="protein sequence ID" value="CEK65588.1"/>
    <property type="molecule type" value="Transcribed_RNA"/>
</dbReference>
<keyword evidence="2" id="KW-0812">Transmembrane</keyword>
<dbReference type="AlphaFoldDB" id="A0A0B6ZAS4"/>
<keyword evidence="2" id="KW-1133">Transmembrane helix</keyword>
<feature type="region of interest" description="Disordered" evidence="1">
    <location>
        <begin position="83"/>
        <end position="119"/>
    </location>
</feature>
<feature type="compositionally biased region" description="Basic and acidic residues" evidence="1">
    <location>
        <begin position="108"/>
        <end position="119"/>
    </location>
</feature>
<accession>A0A0B6ZAS4</accession>
<evidence type="ECO:0000256" key="2">
    <source>
        <dbReference type="SAM" id="Phobius"/>
    </source>
</evidence>
<evidence type="ECO:0000256" key="1">
    <source>
        <dbReference type="SAM" id="MobiDB-lite"/>
    </source>
</evidence>
<keyword evidence="2" id="KW-0472">Membrane</keyword>
<name>A0A0B6ZAS4_9EUPU</name>
<reference evidence="3" key="1">
    <citation type="submission" date="2014-12" db="EMBL/GenBank/DDBJ databases">
        <title>Insight into the proteome of Arion vulgaris.</title>
        <authorList>
            <person name="Aradska J."/>
            <person name="Bulat T."/>
            <person name="Smidak R."/>
            <person name="Sarate P."/>
            <person name="Gangsoo J."/>
            <person name="Sialana F."/>
            <person name="Bilban M."/>
            <person name="Lubec G."/>
        </authorList>
    </citation>
    <scope>NUCLEOTIDE SEQUENCE</scope>
    <source>
        <tissue evidence="3">Skin</tissue>
    </source>
</reference>
<proteinExistence type="predicted"/>
<feature type="non-terminal residue" evidence="3">
    <location>
        <position position="119"/>
    </location>
</feature>
<gene>
    <name evidence="3" type="primary">ORF55538</name>
</gene>
<dbReference type="InterPro" id="IPR010530">
    <property type="entry name" value="B12D"/>
</dbReference>
<protein>
    <submittedName>
        <fullName evidence="3">Uncharacterized protein</fullName>
    </submittedName>
</protein>
<dbReference type="Pfam" id="PF06522">
    <property type="entry name" value="B12D"/>
    <property type="match status" value="1"/>
</dbReference>
<evidence type="ECO:0000313" key="3">
    <source>
        <dbReference type="EMBL" id="CEK65588.1"/>
    </source>
</evidence>
<organism evidence="3">
    <name type="scientific">Arion vulgaris</name>
    <dbReference type="NCBI Taxonomy" id="1028688"/>
    <lineage>
        <taxon>Eukaryota</taxon>
        <taxon>Metazoa</taxon>
        <taxon>Spiralia</taxon>
        <taxon>Lophotrochozoa</taxon>
        <taxon>Mollusca</taxon>
        <taxon>Gastropoda</taxon>
        <taxon>Heterobranchia</taxon>
        <taxon>Euthyneura</taxon>
        <taxon>Panpulmonata</taxon>
        <taxon>Eupulmonata</taxon>
        <taxon>Stylommatophora</taxon>
        <taxon>Helicina</taxon>
        <taxon>Arionoidea</taxon>
        <taxon>Arionidae</taxon>
        <taxon>Arion</taxon>
    </lineage>
</organism>
<sequence>MWRFLRSSILMNRLHKPGNASAHTERDASAHTKRDTATFLRNQIKNHPELLPILSIFVYASVLIAYATYHAVTTKSDVRFDRNKRKTIGPHEEIGPTQKTKAYTGNPKDYRPIGELESL</sequence>
<feature type="transmembrane region" description="Helical" evidence="2">
    <location>
        <begin position="50"/>
        <end position="69"/>
    </location>
</feature>